<evidence type="ECO:0000313" key="1">
    <source>
        <dbReference type="EMBL" id="THU76034.1"/>
    </source>
</evidence>
<reference evidence="1 2" key="1">
    <citation type="journal article" date="2019" name="Nat. Ecol. Evol.">
        <title>Megaphylogeny resolves global patterns of mushroom evolution.</title>
        <authorList>
            <person name="Varga T."/>
            <person name="Krizsan K."/>
            <person name="Foldi C."/>
            <person name="Dima B."/>
            <person name="Sanchez-Garcia M."/>
            <person name="Sanchez-Ramirez S."/>
            <person name="Szollosi G.J."/>
            <person name="Szarkandi J.G."/>
            <person name="Papp V."/>
            <person name="Albert L."/>
            <person name="Andreopoulos W."/>
            <person name="Angelini C."/>
            <person name="Antonin V."/>
            <person name="Barry K.W."/>
            <person name="Bougher N.L."/>
            <person name="Buchanan P."/>
            <person name="Buyck B."/>
            <person name="Bense V."/>
            <person name="Catcheside P."/>
            <person name="Chovatia M."/>
            <person name="Cooper J."/>
            <person name="Damon W."/>
            <person name="Desjardin D."/>
            <person name="Finy P."/>
            <person name="Geml J."/>
            <person name="Haridas S."/>
            <person name="Hughes K."/>
            <person name="Justo A."/>
            <person name="Karasinski D."/>
            <person name="Kautmanova I."/>
            <person name="Kiss B."/>
            <person name="Kocsube S."/>
            <person name="Kotiranta H."/>
            <person name="LaButti K.M."/>
            <person name="Lechner B.E."/>
            <person name="Liimatainen K."/>
            <person name="Lipzen A."/>
            <person name="Lukacs Z."/>
            <person name="Mihaltcheva S."/>
            <person name="Morgado L.N."/>
            <person name="Niskanen T."/>
            <person name="Noordeloos M.E."/>
            <person name="Ohm R.A."/>
            <person name="Ortiz-Santana B."/>
            <person name="Ovrebo C."/>
            <person name="Racz N."/>
            <person name="Riley R."/>
            <person name="Savchenko A."/>
            <person name="Shiryaev A."/>
            <person name="Soop K."/>
            <person name="Spirin V."/>
            <person name="Szebenyi C."/>
            <person name="Tomsovsky M."/>
            <person name="Tulloss R.E."/>
            <person name="Uehling J."/>
            <person name="Grigoriev I.V."/>
            <person name="Vagvolgyi C."/>
            <person name="Papp T."/>
            <person name="Martin F.M."/>
            <person name="Miettinen O."/>
            <person name="Hibbett D.S."/>
            <person name="Nagy L.G."/>
        </authorList>
    </citation>
    <scope>NUCLEOTIDE SEQUENCE [LARGE SCALE GENOMIC DNA]</scope>
    <source>
        <strain evidence="1 2">CBS 962.96</strain>
    </source>
</reference>
<keyword evidence="2" id="KW-1185">Reference proteome</keyword>
<dbReference type="OrthoDB" id="3067923at2759"/>
<accession>A0A4S8KKH2</accession>
<dbReference type="EMBL" id="ML181253">
    <property type="protein sequence ID" value="THU76034.1"/>
    <property type="molecule type" value="Genomic_DNA"/>
</dbReference>
<proteinExistence type="predicted"/>
<sequence>MKSATHTTIAQRQWKPNRPKHDLLCINLSVVAELVLLLGSDAELCLCLKDLDIFLDAYANVEPDALVFRSKLAASLLPLFNKHAPHCNPVPTHAHTTCKSSDPCHFDCDSG</sequence>
<dbReference type="Proteomes" id="UP000297245">
    <property type="component" value="Unassembled WGS sequence"/>
</dbReference>
<organism evidence="1 2">
    <name type="scientific">Dendrothele bispora (strain CBS 962.96)</name>
    <dbReference type="NCBI Taxonomy" id="1314807"/>
    <lineage>
        <taxon>Eukaryota</taxon>
        <taxon>Fungi</taxon>
        <taxon>Dikarya</taxon>
        <taxon>Basidiomycota</taxon>
        <taxon>Agaricomycotina</taxon>
        <taxon>Agaricomycetes</taxon>
        <taxon>Agaricomycetidae</taxon>
        <taxon>Agaricales</taxon>
        <taxon>Agaricales incertae sedis</taxon>
        <taxon>Dendrothele</taxon>
    </lineage>
</organism>
<evidence type="ECO:0000313" key="2">
    <source>
        <dbReference type="Proteomes" id="UP000297245"/>
    </source>
</evidence>
<dbReference type="AlphaFoldDB" id="A0A4S8KKH2"/>
<protein>
    <submittedName>
        <fullName evidence="1">Uncharacterized protein</fullName>
    </submittedName>
</protein>
<gene>
    <name evidence="1" type="ORF">K435DRAFT_974608</name>
</gene>
<name>A0A4S8KKH2_DENBC</name>